<dbReference type="AlphaFoldDB" id="A0A2V1EBM6"/>
<dbReference type="Proteomes" id="UP000244855">
    <property type="component" value="Unassembled WGS sequence"/>
</dbReference>
<organism evidence="2 3">
    <name type="scientific">Periconia macrospinosa</name>
    <dbReference type="NCBI Taxonomy" id="97972"/>
    <lineage>
        <taxon>Eukaryota</taxon>
        <taxon>Fungi</taxon>
        <taxon>Dikarya</taxon>
        <taxon>Ascomycota</taxon>
        <taxon>Pezizomycotina</taxon>
        <taxon>Dothideomycetes</taxon>
        <taxon>Pleosporomycetidae</taxon>
        <taxon>Pleosporales</taxon>
        <taxon>Massarineae</taxon>
        <taxon>Periconiaceae</taxon>
        <taxon>Periconia</taxon>
    </lineage>
</organism>
<keyword evidence="3" id="KW-1185">Reference proteome</keyword>
<evidence type="ECO:0000256" key="1">
    <source>
        <dbReference type="SAM" id="Phobius"/>
    </source>
</evidence>
<keyword evidence="1" id="KW-1133">Transmembrane helix</keyword>
<protein>
    <submittedName>
        <fullName evidence="2">Uncharacterized protein</fullName>
    </submittedName>
</protein>
<keyword evidence="1" id="KW-0472">Membrane</keyword>
<accession>A0A2V1EBM6</accession>
<evidence type="ECO:0000313" key="2">
    <source>
        <dbReference type="EMBL" id="PVI07449.1"/>
    </source>
</evidence>
<gene>
    <name evidence="2" type="ORF">DM02DRAFT_327053</name>
</gene>
<dbReference type="EMBL" id="KZ805304">
    <property type="protein sequence ID" value="PVI07449.1"/>
    <property type="molecule type" value="Genomic_DNA"/>
</dbReference>
<keyword evidence="1" id="KW-0812">Transmembrane</keyword>
<proteinExistence type="predicted"/>
<name>A0A2V1EBM6_9PLEO</name>
<sequence>MRLGALRQMRSFCLWVGADMFVFALFCLWSAWWGSAWGRVFESGLGYLIYNTVRPFCICYPNQVFLHLSQVLMKSIDSIRLPVPMSLRLQQRICGQPN</sequence>
<feature type="transmembrane region" description="Helical" evidence="1">
    <location>
        <begin position="12"/>
        <end position="32"/>
    </location>
</feature>
<evidence type="ECO:0000313" key="3">
    <source>
        <dbReference type="Proteomes" id="UP000244855"/>
    </source>
</evidence>
<reference evidence="2 3" key="1">
    <citation type="journal article" date="2018" name="Sci. Rep.">
        <title>Comparative genomics provides insights into the lifestyle and reveals functional heterogeneity of dark septate endophytic fungi.</title>
        <authorList>
            <person name="Knapp D.G."/>
            <person name="Nemeth J.B."/>
            <person name="Barry K."/>
            <person name="Hainaut M."/>
            <person name="Henrissat B."/>
            <person name="Johnson J."/>
            <person name="Kuo A."/>
            <person name="Lim J.H.P."/>
            <person name="Lipzen A."/>
            <person name="Nolan M."/>
            <person name="Ohm R.A."/>
            <person name="Tamas L."/>
            <person name="Grigoriev I.V."/>
            <person name="Spatafora J.W."/>
            <person name="Nagy L.G."/>
            <person name="Kovacs G.M."/>
        </authorList>
    </citation>
    <scope>NUCLEOTIDE SEQUENCE [LARGE SCALE GENOMIC DNA]</scope>
    <source>
        <strain evidence="2 3">DSE2036</strain>
    </source>
</reference>